<dbReference type="Proteomes" id="UP001237642">
    <property type="component" value="Unassembled WGS sequence"/>
</dbReference>
<organism evidence="1 2">
    <name type="scientific">Heracleum sosnowskyi</name>
    <dbReference type="NCBI Taxonomy" id="360622"/>
    <lineage>
        <taxon>Eukaryota</taxon>
        <taxon>Viridiplantae</taxon>
        <taxon>Streptophyta</taxon>
        <taxon>Embryophyta</taxon>
        <taxon>Tracheophyta</taxon>
        <taxon>Spermatophyta</taxon>
        <taxon>Magnoliopsida</taxon>
        <taxon>eudicotyledons</taxon>
        <taxon>Gunneridae</taxon>
        <taxon>Pentapetalae</taxon>
        <taxon>asterids</taxon>
        <taxon>campanulids</taxon>
        <taxon>Apiales</taxon>
        <taxon>Apiaceae</taxon>
        <taxon>Apioideae</taxon>
        <taxon>apioid superclade</taxon>
        <taxon>Tordylieae</taxon>
        <taxon>Tordyliinae</taxon>
        <taxon>Heracleum</taxon>
    </lineage>
</organism>
<evidence type="ECO:0000313" key="1">
    <source>
        <dbReference type="EMBL" id="KAK1365503.1"/>
    </source>
</evidence>
<accession>A0AAD8HFX4</accession>
<gene>
    <name evidence="1" type="ORF">POM88_041064</name>
</gene>
<keyword evidence="2" id="KW-1185">Reference proteome</keyword>
<dbReference type="AlphaFoldDB" id="A0AAD8HFX4"/>
<evidence type="ECO:0000313" key="2">
    <source>
        <dbReference type="Proteomes" id="UP001237642"/>
    </source>
</evidence>
<proteinExistence type="predicted"/>
<dbReference type="EMBL" id="JAUIZM010000009">
    <property type="protein sequence ID" value="KAK1365503.1"/>
    <property type="molecule type" value="Genomic_DNA"/>
</dbReference>
<reference evidence="1" key="2">
    <citation type="submission" date="2023-05" db="EMBL/GenBank/DDBJ databases">
        <authorList>
            <person name="Schelkunov M.I."/>
        </authorList>
    </citation>
    <scope>NUCLEOTIDE SEQUENCE</scope>
    <source>
        <strain evidence="1">Hsosn_3</strain>
        <tissue evidence="1">Leaf</tissue>
    </source>
</reference>
<protein>
    <submittedName>
        <fullName evidence="1">Uncharacterized protein</fullName>
    </submittedName>
</protein>
<sequence length="129" mass="14435">MTPTQKMSLAYRINLLVSSHVHIVFHVTTLKIISGNGEAKSHLPLLDANGLIFTQAESILDTGQVHRDRRAFYGMAKWQGMFLCDVVVKNTNLLQHRFMNLEDKVHVQEGDNDRSSDGAAVHGCSELFT</sequence>
<name>A0AAD8HFX4_9APIA</name>
<comment type="caution">
    <text evidence="1">The sequence shown here is derived from an EMBL/GenBank/DDBJ whole genome shotgun (WGS) entry which is preliminary data.</text>
</comment>
<reference evidence="1" key="1">
    <citation type="submission" date="2023-02" db="EMBL/GenBank/DDBJ databases">
        <title>Genome of toxic invasive species Heracleum sosnowskyi carries increased number of genes despite the absence of recent whole-genome duplications.</title>
        <authorList>
            <person name="Schelkunov M."/>
            <person name="Shtratnikova V."/>
            <person name="Makarenko M."/>
            <person name="Klepikova A."/>
            <person name="Omelchenko D."/>
            <person name="Novikova G."/>
            <person name="Obukhova E."/>
            <person name="Bogdanov V."/>
            <person name="Penin A."/>
            <person name="Logacheva M."/>
        </authorList>
    </citation>
    <scope>NUCLEOTIDE SEQUENCE</scope>
    <source>
        <strain evidence="1">Hsosn_3</strain>
        <tissue evidence="1">Leaf</tissue>
    </source>
</reference>